<keyword evidence="3" id="KW-1185">Reference proteome</keyword>
<organism evidence="2 3">
    <name type="scientific">Thalictrum thalictroides</name>
    <name type="common">Rue-anemone</name>
    <name type="synonym">Anemone thalictroides</name>
    <dbReference type="NCBI Taxonomy" id="46969"/>
    <lineage>
        <taxon>Eukaryota</taxon>
        <taxon>Viridiplantae</taxon>
        <taxon>Streptophyta</taxon>
        <taxon>Embryophyta</taxon>
        <taxon>Tracheophyta</taxon>
        <taxon>Spermatophyta</taxon>
        <taxon>Magnoliopsida</taxon>
        <taxon>Ranunculales</taxon>
        <taxon>Ranunculaceae</taxon>
        <taxon>Thalictroideae</taxon>
        <taxon>Thalictrum</taxon>
    </lineage>
</organism>
<dbReference type="EMBL" id="JABWDY010007845">
    <property type="protein sequence ID" value="KAF5202618.1"/>
    <property type="molecule type" value="Genomic_DNA"/>
</dbReference>
<reference evidence="2 3" key="1">
    <citation type="submission" date="2020-06" db="EMBL/GenBank/DDBJ databases">
        <title>Transcriptomic and genomic resources for Thalictrum thalictroides and T. hernandezii: Facilitating candidate gene discovery in an emerging model plant lineage.</title>
        <authorList>
            <person name="Arias T."/>
            <person name="Riano-Pachon D.M."/>
            <person name="Di Stilio V.S."/>
        </authorList>
    </citation>
    <scope>NUCLEOTIDE SEQUENCE [LARGE SCALE GENOMIC DNA]</scope>
    <source>
        <strain evidence="3">cv. WT478/WT964</strain>
        <tissue evidence="2">Leaves</tissue>
    </source>
</reference>
<evidence type="ECO:0000313" key="3">
    <source>
        <dbReference type="Proteomes" id="UP000554482"/>
    </source>
</evidence>
<dbReference type="PANTHER" id="PTHR47776">
    <property type="entry name" value="F5A8.9 PROTEIN"/>
    <property type="match status" value="1"/>
</dbReference>
<dbReference type="InterPro" id="IPR001357">
    <property type="entry name" value="BRCT_dom"/>
</dbReference>
<evidence type="ECO:0000259" key="1">
    <source>
        <dbReference type="PROSITE" id="PS50172"/>
    </source>
</evidence>
<dbReference type="AlphaFoldDB" id="A0A7J6X1G2"/>
<dbReference type="PANTHER" id="PTHR47776:SF2">
    <property type="entry name" value="RING-TYPE E3 UBIQUITIN TRANSFERASE BRCA1"/>
    <property type="match status" value="1"/>
</dbReference>
<evidence type="ECO:0000313" key="2">
    <source>
        <dbReference type="EMBL" id="KAF5202618.1"/>
    </source>
</evidence>
<name>A0A7J6X1G2_THATH</name>
<feature type="non-terminal residue" evidence="2">
    <location>
        <position position="1"/>
    </location>
</feature>
<dbReference type="InterPro" id="IPR036420">
    <property type="entry name" value="BRCT_dom_sf"/>
</dbReference>
<comment type="caution">
    <text evidence="2">The sequence shown here is derived from an EMBL/GenBank/DDBJ whole genome shotgun (WGS) entry which is preliminary data.</text>
</comment>
<dbReference type="OrthoDB" id="251770at2759"/>
<accession>A0A7J6X1G2</accession>
<dbReference type="SMART" id="SM00292">
    <property type="entry name" value="BRCT"/>
    <property type="match status" value="1"/>
</dbReference>
<dbReference type="SUPFAM" id="SSF52113">
    <property type="entry name" value="BRCT domain"/>
    <property type="match status" value="1"/>
</dbReference>
<sequence>MESVIATVSGYHGLERFKLIKFINYTGASYVGAMAKSTTHLVCWRLEGRKYDLAMKFGTIIVSHRWFEDCVKAGKRLPEHHYIMKCGQQAGPLSWEMPDVGEKESPLARKKGNVLSDLSNTCKPTRDAEMNAECTWSASSLLSENLYPALGTRIASHKIENSMVRKKSKQVHRQSSKHFLMEQSSFGLIDRQHGESSSYPSKFTVRHKRNVCSDVETSIPARKGRRLVKMNACRGLESPISNSEQENPNNLGNEDASTVLGIEQDRSIAAPTSIDNLTTEIIDLDSCGNDNIPIIQARISQDSICSGENRNEVVLIVE</sequence>
<feature type="domain" description="BRCT" evidence="1">
    <location>
        <begin position="1"/>
        <end position="84"/>
    </location>
</feature>
<proteinExistence type="predicted"/>
<dbReference type="Pfam" id="PF12738">
    <property type="entry name" value="PTCB-BRCT"/>
    <property type="match status" value="1"/>
</dbReference>
<gene>
    <name evidence="2" type="ORF">FRX31_007793</name>
</gene>
<dbReference type="Proteomes" id="UP000554482">
    <property type="component" value="Unassembled WGS sequence"/>
</dbReference>
<dbReference type="Gene3D" id="3.40.50.10190">
    <property type="entry name" value="BRCT domain"/>
    <property type="match status" value="1"/>
</dbReference>
<dbReference type="PROSITE" id="PS50172">
    <property type="entry name" value="BRCT"/>
    <property type="match status" value="1"/>
</dbReference>
<protein>
    <submittedName>
        <fullName evidence="2">Zinc finger (C3HC4-type RING finger) family protein / BRCT domain-containing protein</fullName>
    </submittedName>
</protein>